<dbReference type="Proteomes" id="UP000241074">
    <property type="component" value="Chromosome"/>
</dbReference>
<dbReference type="InterPro" id="IPR028994">
    <property type="entry name" value="Integrin_alpha_N"/>
</dbReference>
<dbReference type="SMART" id="SM00191">
    <property type="entry name" value="Int_alpha"/>
    <property type="match status" value="7"/>
</dbReference>
<dbReference type="RefSeq" id="WP_106890603.1">
    <property type="nucleotide sequence ID" value="NZ_CP027860.1"/>
</dbReference>
<dbReference type="PROSITE" id="PS51470">
    <property type="entry name" value="FG_GAP"/>
    <property type="match status" value="1"/>
</dbReference>
<keyword evidence="2" id="KW-0677">Repeat</keyword>
<dbReference type="EMBL" id="CP027860">
    <property type="protein sequence ID" value="AVP96675.1"/>
    <property type="molecule type" value="Genomic_DNA"/>
</dbReference>
<organism evidence="5 6">
    <name type="scientific">Ahniella affigens</name>
    <dbReference type="NCBI Taxonomy" id="2021234"/>
    <lineage>
        <taxon>Bacteria</taxon>
        <taxon>Pseudomonadati</taxon>
        <taxon>Pseudomonadota</taxon>
        <taxon>Gammaproteobacteria</taxon>
        <taxon>Lysobacterales</taxon>
        <taxon>Rhodanobacteraceae</taxon>
        <taxon>Ahniella</taxon>
    </lineage>
</organism>
<dbReference type="AlphaFoldDB" id="A0A2P1PPB7"/>
<sequence length="951" mass="97184">MPRLNLLSGLCGLLLSAVCLAQSWTVPTAIESRLLDAGNDAHSGQNVGVALAFDGEWLAVGASTATVDGRSNQGVVYLYRRVGDHFLVTQRLAQSDGQSGDLFGSALALRNGRLIVGAPGTDIGADANRGRAVVYMLQNEWFVESTRVTAASTDADDRFGSALAFDGQMLVIGAPYASVGGTNNVGAAFAFRFNGGTFQTPQRLEPTSRVNGDSFGWSVALSGNTVAVGAPLADGGGLTDCGAVSVYVDSGSSFSLQQTLQMTGRDQQDWFGWSIALNGDRLYVGAPFDDWATVDRGSVQPFTRSGSVWSGGALIQASDGATSDLFGYAVNTDGTDLVIGARADQVTLGTQGSVYHYRIQPSFAYQGKLVDPDPGSDDMFGNTLALSAGSLAVSARLDDVVGVADTGSVSVFEIGLQTPVWKAKLSATYPIPGSDFGRVIAASGDHAFVGMPSATRATAGATGAVDWYRRQPDGSWLFAQRFVASDGQAGDAFGAALTLAGDTLVIGAPNASPLNQSAAGGVYLLRPQGNGYTLSGRFDAASAQSGAQFGAALSASGNQVLIGVPGAIVDGQSSRGSVVVAEVMGTSLVLRQTVIDPNGAAGDRFGKTLAHAVAGAAIGAPMADVNGQVDAGKVLLFARNQNDFTLTQTHVAEVPQAHAHFGASLASSWRVLAIGAPDADVAGLVDQGQLSWLDWSAPTALRTLADSHEPAGAHFAAGLAVHSGMILAASPLATVGESVGAGRVNNYLSNGAELVKIGELVAAAPETGAAFGSGLFLDGNRAFVGSPFTDRVDTHSGLLFPDVGSVQIFDPDVEVVLTLGNGRDQVIQGLSDLSQLLIANVGMHPAAGVSIQAPAPTGLSSVLWSCTGLQGAACPSSPADDLLDAVVDLAPGAGVLFERLGQVDLAAGQTLESLASTNIIGASSDDPANNSAADRDAVVLDVLLRDSFESD</sequence>
<keyword evidence="6" id="KW-1185">Reference proteome</keyword>
<feature type="signal peptide" evidence="4">
    <location>
        <begin position="1"/>
        <end position="21"/>
    </location>
</feature>
<evidence type="ECO:0000256" key="4">
    <source>
        <dbReference type="SAM" id="SignalP"/>
    </source>
</evidence>
<keyword evidence="1 4" id="KW-0732">Signal</keyword>
<feature type="chain" id="PRO_5015111015" evidence="4">
    <location>
        <begin position="22"/>
        <end position="951"/>
    </location>
</feature>
<dbReference type="KEGG" id="xba:C7S18_05415"/>
<dbReference type="Gene3D" id="2.130.10.130">
    <property type="entry name" value="Integrin alpha, N-terminal"/>
    <property type="match status" value="4"/>
</dbReference>
<evidence type="ECO:0000256" key="2">
    <source>
        <dbReference type="ARBA" id="ARBA00022737"/>
    </source>
</evidence>
<reference evidence="5 6" key="2">
    <citation type="submission" date="2018-03" db="EMBL/GenBank/DDBJ databases">
        <authorList>
            <person name="Keele B.F."/>
        </authorList>
    </citation>
    <scope>NUCLEOTIDE SEQUENCE [LARGE SCALE GENOMIC DNA]</scope>
    <source>
        <strain evidence="5 6">D13</strain>
    </source>
</reference>
<dbReference type="InterPro" id="IPR013519">
    <property type="entry name" value="Int_alpha_beta-p"/>
</dbReference>
<keyword evidence="3" id="KW-0325">Glycoprotein</keyword>
<dbReference type="PANTHER" id="PTHR36220:SF1">
    <property type="entry name" value="GAMMA TUBULIN COMPLEX COMPONENT C-TERMINAL DOMAIN-CONTAINING PROTEIN"/>
    <property type="match status" value="1"/>
</dbReference>
<dbReference type="PANTHER" id="PTHR36220">
    <property type="entry name" value="UNNAMED PRODUCT"/>
    <property type="match status" value="1"/>
</dbReference>
<dbReference type="OrthoDB" id="5956752at2"/>
<evidence type="ECO:0000256" key="3">
    <source>
        <dbReference type="ARBA" id="ARBA00023180"/>
    </source>
</evidence>
<dbReference type="SUPFAM" id="SSF69318">
    <property type="entry name" value="Integrin alpha N-terminal domain"/>
    <property type="match status" value="2"/>
</dbReference>
<proteinExistence type="predicted"/>
<accession>A0A2P1PPB7</accession>
<gene>
    <name evidence="5" type="ORF">C7S18_05415</name>
</gene>
<dbReference type="InterPro" id="IPR013517">
    <property type="entry name" value="FG-GAP"/>
</dbReference>
<evidence type="ECO:0000313" key="6">
    <source>
        <dbReference type="Proteomes" id="UP000241074"/>
    </source>
</evidence>
<evidence type="ECO:0000313" key="5">
    <source>
        <dbReference type="EMBL" id="AVP96675.1"/>
    </source>
</evidence>
<reference evidence="5 6" key="1">
    <citation type="submission" date="2018-03" db="EMBL/GenBank/DDBJ databases">
        <title>Ahniella affigens gen. nov., sp. nov., a gammaproteobacterium isolated from sandy soil near a stream.</title>
        <authorList>
            <person name="Ko Y."/>
            <person name="Kim J.-H."/>
        </authorList>
    </citation>
    <scope>NUCLEOTIDE SEQUENCE [LARGE SCALE GENOMIC DNA]</scope>
    <source>
        <strain evidence="5 6">D13</strain>
    </source>
</reference>
<dbReference type="Pfam" id="PF14312">
    <property type="entry name" value="FG-GAP_2"/>
    <property type="match status" value="7"/>
</dbReference>
<evidence type="ECO:0000256" key="1">
    <source>
        <dbReference type="ARBA" id="ARBA00022729"/>
    </source>
</evidence>
<name>A0A2P1PPB7_9GAMM</name>
<protein>
    <submittedName>
        <fullName evidence="5">Uncharacterized protein</fullName>
    </submittedName>
</protein>